<dbReference type="GO" id="GO:0003677">
    <property type="term" value="F:DNA binding"/>
    <property type="evidence" value="ECO:0007669"/>
    <property type="project" value="UniProtKB-KW"/>
</dbReference>
<keyword evidence="2" id="KW-0805">Transcription regulation</keyword>
<dbReference type="InterPro" id="IPR016177">
    <property type="entry name" value="DNA-bd_dom_sf"/>
</dbReference>
<evidence type="ECO:0000313" key="9">
    <source>
        <dbReference type="Proteomes" id="UP000734854"/>
    </source>
</evidence>
<dbReference type="CDD" id="cd00018">
    <property type="entry name" value="AP2"/>
    <property type="match status" value="1"/>
</dbReference>
<dbReference type="InterPro" id="IPR036955">
    <property type="entry name" value="AP2/ERF_dom_sf"/>
</dbReference>
<name>A0A8J5KXW3_ZINOF</name>
<dbReference type="Proteomes" id="UP000734854">
    <property type="component" value="Unassembled WGS sequence"/>
</dbReference>
<feature type="domain" description="AP2/ERF" evidence="7">
    <location>
        <begin position="173"/>
        <end position="230"/>
    </location>
</feature>
<evidence type="ECO:0000256" key="2">
    <source>
        <dbReference type="ARBA" id="ARBA00023015"/>
    </source>
</evidence>
<dbReference type="SMART" id="SM00380">
    <property type="entry name" value="AP2"/>
    <property type="match status" value="1"/>
</dbReference>
<sequence length="433" mass="47455">MLPVHRTRDPMARVSATMREKSNHARLFMYTTADSFGPERFEFGPRHGSARFQSERSSIPRAVAAVGELLKVDRRHGKRPLPPDDQPEEEEAKAEEEGGSERRVAFSSARAEEDAFAMVSALSRVISSDAGEEGGEPSAAGGSAPRVAESSSSAVEAGPRPAPEEDQGSRRRHYRGVRQRPWGKWAAEIRDPKKAARVWLGTFDTAEDAAVAYDEAALRFKGTKAKLNFPERVQGRISHLLAAQRPPPAPPSIPPPPPPVSYPDLLQYAQLLQSSTEEEQAAAAAAAAAGLTYAVGSSFSSSGPSFEPYMQEQFLGFSSQPHSQFIMFGFSENYIYGLGGACPNARSQSALNFPENASNFLEKFENNTNIEEDHSFVARDKRRKEEEERRRRGSFLADVVAISIGVPPSSLWFVFLTLMVPSFLYLSISVDCG</sequence>
<dbReference type="Pfam" id="PF00847">
    <property type="entry name" value="AP2"/>
    <property type="match status" value="1"/>
</dbReference>
<dbReference type="SUPFAM" id="SSF54171">
    <property type="entry name" value="DNA-binding domain"/>
    <property type="match status" value="1"/>
</dbReference>
<dbReference type="InterPro" id="IPR044808">
    <property type="entry name" value="ERF_plant"/>
</dbReference>
<dbReference type="PANTHER" id="PTHR31190">
    <property type="entry name" value="DNA-BINDING DOMAIN"/>
    <property type="match status" value="1"/>
</dbReference>
<evidence type="ECO:0000259" key="7">
    <source>
        <dbReference type="PROSITE" id="PS51032"/>
    </source>
</evidence>
<protein>
    <recommendedName>
        <fullName evidence="7">AP2/ERF domain-containing protein</fullName>
    </recommendedName>
</protein>
<feature type="region of interest" description="Disordered" evidence="6">
    <location>
        <begin position="74"/>
        <end position="108"/>
    </location>
</feature>
<keyword evidence="5" id="KW-0539">Nucleus</keyword>
<feature type="compositionally biased region" description="Basic and acidic residues" evidence="6">
    <location>
        <begin position="95"/>
        <end position="104"/>
    </location>
</feature>
<dbReference type="GO" id="GO:0005634">
    <property type="term" value="C:nucleus"/>
    <property type="evidence" value="ECO:0007669"/>
    <property type="project" value="UniProtKB-SubCell"/>
</dbReference>
<evidence type="ECO:0000256" key="4">
    <source>
        <dbReference type="ARBA" id="ARBA00023163"/>
    </source>
</evidence>
<gene>
    <name evidence="8" type="ORF">ZIOFF_048730</name>
</gene>
<organism evidence="8 9">
    <name type="scientific">Zingiber officinale</name>
    <name type="common">Ginger</name>
    <name type="synonym">Amomum zingiber</name>
    <dbReference type="NCBI Taxonomy" id="94328"/>
    <lineage>
        <taxon>Eukaryota</taxon>
        <taxon>Viridiplantae</taxon>
        <taxon>Streptophyta</taxon>
        <taxon>Embryophyta</taxon>
        <taxon>Tracheophyta</taxon>
        <taxon>Spermatophyta</taxon>
        <taxon>Magnoliopsida</taxon>
        <taxon>Liliopsida</taxon>
        <taxon>Zingiberales</taxon>
        <taxon>Zingiberaceae</taxon>
        <taxon>Zingiber</taxon>
    </lineage>
</organism>
<keyword evidence="9" id="KW-1185">Reference proteome</keyword>
<evidence type="ECO:0000256" key="6">
    <source>
        <dbReference type="SAM" id="MobiDB-lite"/>
    </source>
</evidence>
<evidence type="ECO:0000256" key="3">
    <source>
        <dbReference type="ARBA" id="ARBA00023125"/>
    </source>
</evidence>
<dbReference type="GO" id="GO:0003700">
    <property type="term" value="F:DNA-binding transcription factor activity"/>
    <property type="evidence" value="ECO:0007669"/>
    <property type="project" value="InterPro"/>
</dbReference>
<dbReference type="EMBL" id="JACMSC010000013">
    <property type="protein sequence ID" value="KAG6493729.1"/>
    <property type="molecule type" value="Genomic_DNA"/>
</dbReference>
<keyword evidence="4" id="KW-0804">Transcription</keyword>
<feature type="compositionally biased region" description="Low complexity" evidence="6">
    <location>
        <begin position="136"/>
        <end position="159"/>
    </location>
</feature>
<evidence type="ECO:0000313" key="8">
    <source>
        <dbReference type="EMBL" id="KAG6493729.1"/>
    </source>
</evidence>
<dbReference type="PRINTS" id="PR00367">
    <property type="entry name" value="ETHRSPELEMNT"/>
</dbReference>
<dbReference type="FunFam" id="3.30.730.10:FF:000001">
    <property type="entry name" value="Ethylene-responsive transcription factor 2"/>
    <property type="match status" value="1"/>
</dbReference>
<feature type="region of interest" description="Disordered" evidence="6">
    <location>
        <begin position="128"/>
        <end position="177"/>
    </location>
</feature>
<reference evidence="8 9" key="1">
    <citation type="submission" date="2020-08" db="EMBL/GenBank/DDBJ databases">
        <title>Plant Genome Project.</title>
        <authorList>
            <person name="Zhang R.-G."/>
        </authorList>
    </citation>
    <scope>NUCLEOTIDE SEQUENCE [LARGE SCALE GENOMIC DNA]</scope>
    <source>
        <tissue evidence="8">Rhizome</tissue>
    </source>
</reference>
<evidence type="ECO:0000256" key="5">
    <source>
        <dbReference type="ARBA" id="ARBA00023242"/>
    </source>
</evidence>
<keyword evidence="3" id="KW-0238">DNA-binding</keyword>
<feature type="compositionally biased region" description="Acidic residues" evidence="6">
    <location>
        <begin position="85"/>
        <end position="94"/>
    </location>
</feature>
<dbReference type="PROSITE" id="PS51032">
    <property type="entry name" value="AP2_ERF"/>
    <property type="match status" value="1"/>
</dbReference>
<comment type="caution">
    <text evidence="8">The sequence shown here is derived from an EMBL/GenBank/DDBJ whole genome shotgun (WGS) entry which is preliminary data.</text>
</comment>
<comment type="subcellular location">
    <subcellularLocation>
        <location evidence="1">Nucleus</location>
    </subcellularLocation>
</comment>
<dbReference type="GO" id="GO:0009873">
    <property type="term" value="P:ethylene-activated signaling pathway"/>
    <property type="evidence" value="ECO:0007669"/>
    <property type="project" value="InterPro"/>
</dbReference>
<dbReference type="Gene3D" id="3.30.730.10">
    <property type="entry name" value="AP2/ERF domain"/>
    <property type="match status" value="1"/>
</dbReference>
<proteinExistence type="predicted"/>
<dbReference type="InterPro" id="IPR001471">
    <property type="entry name" value="AP2/ERF_dom"/>
</dbReference>
<accession>A0A8J5KXW3</accession>
<dbReference type="PANTHER" id="PTHR31190:SF167">
    <property type="entry name" value="ETHYLENE-RESPONSIVE TRANSCRIPTION FACTOR ERF112"/>
    <property type="match status" value="1"/>
</dbReference>
<dbReference type="AlphaFoldDB" id="A0A8J5KXW3"/>
<evidence type="ECO:0000256" key="1">
    <source>
        <dbReference type="ARBA" id="ARBA00004123"/>
    </source>
</evidence>